<evidence type="ECO:0000256" key="3">
    <source>
        <dbReference type="SAM" id="MobiDB-lite"/>
    </source>
</evidence>
<keyword evidence="2" id="KW-0342">GTP-binding</keyword>
<dbReference type="InterPro" id="IPR020850">
    <property type="entry name" value="GED_dom"/>
</dbReference>
<dbReference type="CDD" id="cd08771">
    <property type="entry name" value="DLP_1"/>
    <property type="match status" value="1"/>
</dbReference>
<evidence type="ECO:0000256" key="1">
    <source>
        <dbReference type="ARBA" id="ARBA00022741"/>
    </source>
</evidence>
<dbReference type="InterPro" id="IPR001401">
    <property type="entry name" value="Dynamin_GTPase"/>
</dbReference>
<evidence type="ECO:0000259" key="4">
    <source>
        <dbReference type="PROSITE" id="PS51388"/>
    </source>
</evidence>
<feature type="compositionally biased region" description="Low complexity" evidence="3">
    <location>
        <begin position="688"/>
        <end position="700"/>
    </location>
</feature>
<dbReference type="Proteomes" id="UP000054565">
    <property type="component" value="Unassembled WGS sequence"/>
</dbReference>
<dbReference type="Gene3D" id="1.20.120.1240">
    <property type="entry name" value="Dynamin, middle domain"/>
    <property type="match status" value="1"/>
</dbReference>
<dbReference type="Pfam" id="PF01031">
    <property type="entry name" value="Dynamin_M"/>
    <property type="match status" value="1"/>
</dbReference>
<dbReference type="EMBL" id="DS028094">
    <property type="protein sequence ID" value="KMP03645.1"/>
    <property type="molecule type" value="Genomic_DNA"/>
</dbReference>
<protein>
    <recommendedName>
        <fullName evidence="4">GED domain-containing protein</fullName>
    </recommendedName>
</protein>
<dbReference type="Pfam" id="PF00350">
    <property type="entry name" value="Dynamin_N"/>
    <property type="match status" value="1"/>
</dbReference>
<dbReference type="GO" id="GO:0005525">
    <property type="term" value="F:GTP binding"/>
    <property type="evidence" value="ECO:0007669"/>
    <property type="project" value="InterPro"/>
</dbReference>
<dbReference type="PROSITE" id="PS51388">
    <property type="entry name" value="GED"/>
    <property type="match status" value="1"/>
</dbReference>
<dbReference type="SMART" id="SM00053">
    <property type="entry name" value="DYNc"/>
    <property type="match status" value="1"/>
</dbReference>
<feature type="compositionally biased region" description="Basic residues" evidence="3">
    <location>
        <begin position="713"/>
        <end position="724"/>
    </location>
</feature>
<dbReference type="GO" id="GO:0048312">
    <property type="term" value="P:intracellular distribution of mitochondria"/>
    <property type="evidence" value="ECO:0007669"/>
    <property type="project" value="TreeGrafter"/>
</dbReference>
<evidence type="ECO:0000313" key="5">
    <source>
        <dbReference type="EMBL" id="KMP03645.1"/>
    </source>
</evidence>
<accession>A0A0J6Y7C1</accession>
<evidence type="ECO:0000256" key="2">
    <source>
        <dbReference type="ARBA" id="ARBA00023134"/>
    </source>
</evidence>
<feature type="domain" description="GED" evidence="4">
    <location>
        <begin position="574"/>
        <end position="665"/>
    </location>
</feature>
<dbReference type="SUPFAM" id="SSF52540">
    <property type="entry name" value="P-loop containing nucleoside triphosphate hydrolases"/>
    <property type="match status" value="1"/>
</dbReference>
<gene>
    <name evidence="5" type="ORF">CIRG_03337</name>
</gene>
<dbReference type="STRING" id="404692.A0A0J6Y7C1"/>
<dbReference type="Gene3D" id="3.40.50.300">
    <property type="entry name" value="P-loop containing nucleotide triphosphate hydrolases"/>
    <property type="match status" value="1"/>
</dbReference>
<dbReference type="PANTHER" id="PTHR11566">
    <property type="entry name" value="DYNAMIN"/>
    <property type="match status" value="1"/>
</dbReference>
<dbReference type="InterPro" id="IPR045063">
    <property type="entry name" value="Dynamin_N"/>
</dbReference>
<dbReference type="GO" id="GO:0008017">
    <property type="term" value="F:microtubule binding"/>
    <property type="evidence" value="ECO:0007669"/>
    <property type="project" value="TreeGrafter"/>
</dbReference>
<dbReference type="InterPro" id="IPR027417">
    <property type="entry name" value="P-loop_NTPase"/>
</dbReference>
<dbReference type="PRINTS" id="PR00195">
    <property type="entry name" value="DYNAMIN"/>
</dbReference>
<dbReference type="GO" id="GO:0016020">
    <property type="term" value="C:membrane"/>
    <property type="evidence" value="ECO:0007669"/>
    <property type="project" value="TreeGrafter"/>
</dbReference>
<dbReference type="GO" id="GO:0005739">
    <property type="term" value="C:mitochondrion"/>
    <property type="evidence" value="ECO:0007669"/>
    <property type="project" value="TreeGrafter"/>
</dbReference>
<dbReference type="GO" id="GO:0005874">
    <property type="term" value="C:microtubule"/>
    <property type="evidence" value="ECO:0007669"/>
    <property type="project" value="TreeGrafter"/>
</dbReference>
<dbReference type="GO" id="GO:0003924">
    <property type="term" value="F:GTPase activity"/>
    <property type="evidence" value="ECO:0007669"/>
    <property type="project" value="InterPro"/>
</dbReference>
<keyword evidence="1" id="KW-0547">Nucleotide-binding</keyword>
<reference evidence="6" key="1">
    <citation type="journal article" date="2010" name="Genome Res.">
        <title>Population genomic sequencing of Coccidioides fungi reveals recent hybridization and transposon control.</title>
        <authorList>
            <person name="Neafsey D.E."/>
            <person name="Barker B.M."/>
            <person name="Sharpton T.J."/>
            <person name="Stajich J.E."/>
            <person name="Park D.J."/>
            <person name="Whiston E."/>
            <person name="Hung C.-Y."/>
            <person name="McMahan C."/>
            <person name="White J."/>
            <person name="Sykes S."/>
            <person name="Heiman D."/>
            <person name="Young S."/>
            <person name="Zeng Q."/>
            <person name="Abouelleil A."/>
            <person name="Aftuck L."/>
            <person name="Bessette D."/>
            <person name="Brown A."/>
            <person name="FitzGerald M."/>
            <person name="Lui A."/>
            <person name="Macdonald J.P."/>
            <person name="Priest M."/>
            <person name="Orbach M.J."/>
            <person name="Galgiani J.N."/>
            <person name="Kirkland T.N."/>
            <person name="Cole G.T."/>
            <person name="Birren B.W."/>
            <person name="Henn M.R."/>
            <person name="Taylor J.W."/>
            <person name="Rounsley S.D."/>
        </authorList>
    </citation>
    <scope>NUCLEOTIDE SEQUENCE [LARGE SCALE GENOMIC DNA]</scope>
    <source>
        <strain evidence="6">RMSCC 2394</strain>
    </source>
</reference>
<dbReference type="InterPro" id="IPR000375">
    <property type="entry name" value="Dynamin_stalk"/>
</dbReference>
<dbReference type="GO" id="GO:0016559">
    <property type="term" value="P:peroxisome fission"/>
    <property type="evidence" value="ECO:0007669"/>
    <property type="project" value="TreeGrafter"/>
</dbReference>
<dbReference type="OrthoDB" id="415706at2759"/>
<dbReference type="AlphaFoldDB" id="A0A0J6Y7C1"/>
<sequence>MASLESAPLNLLQAEGPAELLSRIDELRNLGFRHRICLPQLVICGHRGCGKTSVFQAITGLSFPVSHTVRTRFAIEGIFRRSAEVSTSVRIRPGPNASPDHKHKLQTFSAQHNWLENVSEFLEKAEQYIGLNEERRFSQDTLQLEVSGPTLPDLTVIDLPGLIQEPGDNETVEDVALVRELTESYTNNPRSIVLAIISADIPLRQQSALQLAASCASRTMGIITKADKLDPCSSGLTTLYARVKHQHTPPNLGWHVLKNIDTEHKGSFGLSRDETESLFLSSATPWKSLSPNAVGIDSLRDRLNKILLSQVELQLSMLSSEIQKELEIQRESLQRLGPDMSTPAERRLHITSIGETIQTFTRDAVLGEYSDSYFRQRSNRSVRRLRSIIRKWAEDFAVDMRQRGHSHYIYDNPTMSIAPTLGFPDDPQPMLKSEYIRGIHQLLKSNNVRGITGLANSRIVGELFIRQSLKWDKITKAHISEIWKKVKQFLDELLHHIAGPHTSKAIMREIINREMEERLRKTNSKVDELLKPYKRMIPSTLNEQLSFRLRQIQRKISEKADPNDISDDVDFSLCDEILDCMQVYYATALGVFLDNIAGLAIENCLLDGIESIMSPTRISQMTDNEIERLATDSNEVRNARAATARKVKVFEVTAAACTRCQMAALESSAQNYTASSDISTPNSPTFGSDFSSQKDSPSSSEVEFFENTPVRRSLSRGMRHRRSSSSRGALMFPVPIRIEEVPPSTADKRPSSSIGSNPPSPARPPPFEPRKPSSRRLSLGASRVQALPDRQPTPDLLHPGNASPSRIYPHGRAVSADKIVSRSHDLLSPASFSFEASQHRRALSVERIMPPLPETTAPSSRHMRAWSAEKFTTLPAPPPRSPARRTLSLSILPGPKNNGFRPLQRRLSKLKPVNKAKRKSIPEISLPFNFHHYGSVASMDSGKAI</sequence>
<feature type="compositionally biased region" description="Pro residues" evidence="3">
    <location>
        <begin position="758"/>
        <end position="767"/>
    </location>
</feature>
<proteinExistence type="predicted"/>
<dbReference type="GO" id="GO:0000266">
    <property type="term" value="P:mitochondrial fission"/>
    <property type="evidence" value="ECO:0007669"/>
    <property type="project" value="TreeGrafter"/>
</dbReference>
<dbReference type="InterPro" id="IPR022812">
    <property type="entry name" value="Dynamin"/>
</dbReference>
<dbReference type="PANTHER" id="PTHR11566:SF21">
    <property type="entry name" value="DYNAMIN RELATED PROTEIN 1, ISOFORM A"/>
    <property type="match status" value="1"/>
</dbReference>
<feature type="compositionally biased region" description="Polar residues" evidence="3">
    <location>
        <begin position="674"/>
        <end position="686"/>
    </location>
</feature>
<organism evidence="5 6">
    <name type="scientific">Coccidioides immitis RMSCC 2394</name>
    <dbReference type="NCBI Taxonomy" id="404692"/>
    <lineage>
        <taxon>Eukaryota</taxon>
        <taxon>Fungi</taxon>
        <taxon>Dikarya</taxon>
        <taxon>Ascomycota</taxon>
        <taxon>Pezizomycotina</taxon>
        <taxon>Eurotiomycetes</taxon>
        <taxon>Eurotiomycetidae</taxon>
        <taxon>Onygenales</taxon>
        <taxon>Onygenaceae</taxon>
        <taxon>Coccidioides</taxon>
    </lineage>
</organism>
<name>A0A0J6Y7C1_COCIT</name>
<evidence type="ECO:0000313" key="6">
    <source>
        <dbReference type="Proteomes" id="UP000054565"/>
    </source>
</evidence>
<dbReference type="GO" id="GO:0006897">
    <property type="term" value="P:endocytosis"/>
    <property type="evidence" value="ECO:0007669"/>
    <property type="project" value="TreeGrafter"/>
</dbReference>
<feature type="region of interest" description="Disordered" evidence="3">
    <location>
        <begin position="674"/>
        <end position="809"/>
    </location>
</feature>